<comment type="function">
    <text evidence="4">Forms an intersubunit bridge (bridge B4) with the 23S rRNA of the 50S subunit in the ribosome.</text>
</comment>
<sequence>MKKSTVKKAEAPKKVDIQNTSPTGEDKQKIITLFSTKQGDTGSPEVQVAILTWKVLKLQDHLGQNPKDNHSRRGLLKIISKRRRILNYIKSQEVKRYDKVSKKIADFQASYSPSA</sequence>
<keyword evidence="1 4" id="KW-0689">Ribosomal protein</keyword>
<dbReference type="Proteomes" id="UP000229554">
    <property type="component" value="Unassembled WGS sequence"/>
</dbReference>
<comment type="function">
    <text evidence="4 6">One of the primary rRNA binding proteins, it binds directly to 16S rRNA where it helps nucleate assembly of the platform of the 30S subunit by binding and bridging several RNA helices of the 16S rRNA.</text>
</comment>
<comment type="similarity">
    <text evidence="4 5">Belongs to the universal ribosomal protein uS15 family.</text>
</comment>
<comment type="caution">
    <text evidence="8">The sequence shown here is derived from an EMBL/GenBank/DDBJ whole genome shotgun (WGS) entry which is preliminary data.</text>
</comment>
<keyword evidence="4 6" id="KW-0699">rRNA-binding</keyword>
<proteinExistence type="inferred from homology"/>
<evidence type="ECO:0000313" key="9">
    <source>
        <dbReference type="Proteomes" id="UP000229554"/>
    </source>
</evidence>
<keyword evidence="2 4" id="KW-0687">Ribonucleoprotein</keyword>
<dbReference type="Gene3D" id="1.10.287.10">
    <property type="entry name" value="S15/NS1, RNA-binding"/>
    <property type="match status" value="1"/>
</dbReference>
<feature type="region of interest" description="Disordered" evidence="7">
    <location>
        <begin position="1"/>
        <end position="24"/>
    </location>
</feature>
<evidence type="ECO:0000256" key="5">
    <source>
        <dbReference type="RuleBase" id="RU003919"/>
    </source>
</evidence>
<dbReference type="GO" id="GO:0022627">
    <property type="term" value="C:cytosolic small ribosomal subunit"/>
    <property type="evidence" value="ECO:0007669"/>
    <property type="project" value="TreeGrafter"/>
</dbReference>
<evidence type="ECO:0000256" key="3">
    <source>
        <dbReference type="ARBA" id="ARBA00064542"/>
    </source>
</evidence>
<protein>
    <recommendedName>
        <fullName evidence="4">Small ribosomal subunit protein uS15</fullName>
    </recommendedName>
</protein>
<dbReference type="InterPro" id="IPR005290">
    <property type="entry name" value="Ribosomal_uS15_bac-type"/>
</dbReference>
<dbReference type="Gene3D" id="6.10.250.3130">
    <property type="match status" value="1"/>
</dbReference>
<keyword evidence="4 6" id="KW-0694">RNA-binding</keyword>
<dbReference type="PANTHER" id="PTHR23321:SF26">
    <property type="entry name" value="SMALL RIBOSOMAL SUBUNIT PROTEIN US15M"/>
    <property type="match status" value="1"/>
</dbReference>
<dbReference type="GO" id="GO:0006412">
    <property type="term" value="P:translation"/>
    <property type="evidence" value="ECO:0007669"/>
    <property type="project" value="UniProtKB-UniRule"/>
</dbReference>
<evidence type="ECO:0000256" key="7">
    <source>
        <dbReference type="SAM" id="MobiDB-lite"/>
    </source>
</evidence>
<dbReference type="GO" id="GO:0019843">
    <property type="term" value="F:rRNA binding"/>
    <property type="evidence" value="ECO:0007669"/>
    <property type="project" value="UniProtKB-UniRule"/>
</dbReference>
<accession>A0A2M8KRH1</accession>
<evidence type="ECO:0000313" key="8">
    <source>
        <dbReference type="EMBL" id="PJE62506.1"/>
    </source>
</evidence>
<dbReference type="PROSITE" id="PS00362">
    <property type="entry name" value="RIBOSOMAL_S15"/>
    <property type="match status" value="1"/>
</dbReference>
<organism evidence="8 9">
    <name type="scientific">Candidatus Roizmanbacteria bacterium CG10_big_fil_rev_8_21_14_0_10_39_6</name>
    <dbReference type="NCBI Taxonomy" id="1974853"/>
    <lineage>
        <taxon>Bacteria</taxon>
        <taxon>Candidatus Roizmaniibacteriota</taxon>
    </lineage>
</organism>
<comment type="subunit">
    <text evidence="3 4">Part of the 30S ribosomal subunit. Forms a bridge to the 50S subunit in the 70S ribosome, contacting the 23S rRNA.</text>
</comment>
<dbReference type="CDD" id="cd00353">
    <property type="entry name" value="Ribosomal_S15p_S13e"/>
    <property type="match status" value="1"/>
</dbReference>
<dbReference type="EMBL" id="PFED01000190">
    <property type="protein sequence ID" value="PJE62506.1"/>
    <property type="molecule type" value="Genomic_DNA"/>
</dbReference>
<reference evidence="9" key="1">
    <citation type="submission" date="2017-09" db="EMBL/GenBank/DDBJ databases">
        <title>Depth-based differentiation of microbial function through sediment-hosted aquifers and enrichment of novel symbionts in the deep terrestrial subsurface.</title>
        <authorList>
            <person name="Probst A.J."/>
            <person name="Ladd B."/>
            <person name="Jarett J.K."/>
            <person name="Geller-Mcgrath D.E."/>
            <person name="Sieber C.M.K."/>
            <person name="Emerson J.B."/>
            <person name="Anantharaman K."/>
            <person name="Thomas B.C."/>
            <person name="Malmstrom R."/>
            <person name="Stieglmeier M."/>
            <person name="Klingl A."/>
            <person name="Woyke T."/>
            <person name="Ryan C.M."/>
            <person name="Banfield J.F."/>
        </authorList>
    </citation>
    <scope>NUCLEOTIDE SEQUENCE [LARGE SCALE GENOMIC DNA]</scope>
</reference>
<dbReference type="Pfam" id="PF00312">
    <property type="entry name" value="Ribosomal_S15"/>
    <property type="match status" value="1"/>
</dbReference>
<dbReference type="SUPFAM" id="SSF47060">
    <property type="entry name" value="S15/NS1 RNA-binding domain"/>
    <property type="match status" value="1"/>
</dbReference>
<dbReference type="InterPro" id="IPR009068">
    <property type="entry name" value="uS15_NS1_RNA-bd_sf"/>
</dbReference>
<dbReference type="GO" id="GO:0003735">
    <property type="term" value="F:structural constituent of ribosome"/>
    <property type="evidence" value="ECO:0007669"/>
    <property type="project" value="InterPro"/>
</dbReference>
<feature type="compositionally biased region" description="Basic and acidic residues" evidence="7">
    <location>
        <begin position="7"/>
        <end position="16"/>
    </location>
</feature>
<dbReference type="AlphaFoldDB" id="A0A2M8KRH1"/>
<name>A0A2M8KRH1_9BACT</name>
<evidence type="ECO:0000256" key="6">
    <source>
        <dbReference type="RuleBase" id="RU004524"/>
    </source>
</evidence>
<dbReference type="InterPro" id="IPR000589">
    <property type="entry name" value="Ribosomal_uS15"/>
</dbReference>
<evidence type="ECO:0000256" key="2">
    <source>
        <dbReference type="ARBA" id="ARBA00023274"/>
    </source>
</evidence>
<evidence type="ECO:0000256" key="1">
    <source>
        <dbReference type="ARBA" id="ARBA00022980"/>
    </source>
</evidence>
<gene>
    <name evidence="4" type="primary">rpsO</name>
    <name evidence="8" type="ORF">COU88_04670</name>
</gene>
<evidence type="ECO:0000256" key="4">
    <source>
        <dbReference type="HAMAP-Rule" id="MF_01343"/>
    </source>
</evidence>
<dbReference type="FunFam" id="1.10.287.10:FF:000002">
    <property type="entry name" value="30S ribosomal protein S15"/>
    <property type="match status" value="1"/>
</dbReference>
<dbReference type="NCBIfam" id="TIGR00952">
    <property type="entry name" value="S15_bact"/>
    <property type="match status" value="1"/>
</dbReference>
<dbReference type="HAMAP" id="MF_01343_B">
    <property type="entry name" value="Ribosomal_uS15_B"/>
    <property type="match status" value="1"/>
</dbReference>
<dbReference type="SMART" id="SM01387">
    <property type="entry name" value="Ribosomal_S15"/>
    <property type="match status" value="1"/>
</dbReference>
<dbReference type="PANTHER" id="PTHR23321">
    <property type="entry name" value="RIBOSOMAL PROTEIN S15, BACTERIAL AND ORGANELLAR"/>
    <property type="match status" value="1"/>
</dbReference>